<keyword evidence="3" id="KW-1185">Reference proteome</keyword>
<dbReference type="AlphaFoldDB" id="G8BY21"/>
<dbReference type="InterPro" id="IPR033775">
    <property type="entry name" value="DUF5137"/>
</dbReference>
<proteinExistence type="predicted"/>
<reference evidence="2 3" key="1">
    <citation type="journal article" date="2011" name="Proc. Natl. Acad. Sci. U.S.A.">
        <title>Evolutionary erosion of yeast sex chromosomes by mating-type switching accidents.</title>
        <authorList>
            <person name="Gordon J.L."/>
            <person name="Armisen D."/>
            <person name="Proux-Wera E."/>
            <person name="Oheigeartaigh S.S."/>
            <person name="Byrne K.P."/>
            <person name="Wolfe K.H."/>
        </authorList>
    </citation>
    <scope>NUCLEOTIDE SEQUENCE [LARGE SCALE GENOMIC DNA]</scope>
    <source>
        <strain evidence="3">ATCC 24235 / CBS 4417 / NBRC 1672 / NRRL Y-8282 / UCD 70-5</strain>
    </source>
</reference>
<dbReference type="Proteomes" id="UP000005666">
    <property type="component" value="Chromosome 9"/>
</dbReference>
<dbReference type="RefSeq" id="XP_003687233.1">
    <property type="nucleotide sequence ID" value="XM_003687185.1"/>
</dbReference>
<gene>
    <name evidence="2" type="primary">TPHA0I02980</name>
    <name evidence="2" type="ordered locus">TPHA_0I02980</name>
</gene>
<organism evidence="2 3">
    <name type="scientific">Tetrapisispora phaffii (strain ATCC 24235 / CBS 4417 / NBRC 1672 / NRRL Y-8282 / UCD 70-5)</name>
    <name type="common">Yeast</name>
    <name type="synonym">Fabospora phaffii</name>
    <dbReference type="NCBI Taxonomy" id="1071381"/>
    <lineage>
        <taxon>Eukaryota</taxon>
        <taxon>Fungi</taxon>
        <taxon>Dikarya</taxon>
        <taxon>Ascomycota</taxon>
        <taxon>Saccharomycotina</taxon>
        <taxon>Saccharomycetes</taxon>
        <taxon>Saccharomycetales</taxon>
        <taxon>Saccharomycetaceae</taxon>
        <taxon>Tetrapisispora</taxon>
    </lineage>
</organism>
<dbReference type="KEGG" id="tpf:TPHA_0I02980"/>
<name>G8BY21_TETPH</name>
<dbReference type="Pfam" id="PF17220">
    <property type="entry name" value="DUF5137"/>
    <property type="match status" value="1"/>
</dbReference>
<sequence>MNDAEDPYDWYYHNQKENKPENELKKTINDLNSASAQETYQRSLPKEVYPELKPIPNNTASANGVRRQIEAYDVEKEDKTSKKRNAIRTRLQVINPPR</sequence>
<evidence type="ECO:0000256" key="1">
    <source>
        <dbReference type="SAM" id="MobiDB-lite"/>
    </source>
</evidence>
<dbReference type="EMBL" id="HE612864">
    <property type="protein sequence ID" value="CCE64799.1"/>
    <property type="molecule type" value="Genomic_DNA"/>
</dbReference>
<protein>
    <submittedName>
        <fullName evidence="2">Uncharacterized protein</fullName>
    </submittedName>
</protein>
<evidence type="ECO:0000313" key="2">
    <source>
        <dbReference type="EMBL" id="CCE64799.1"/>
    </source>
</evidence>
<accession>G8BY21</accession>
<dbReference type="GeneID" id="11534533"/>
<dbReference type="HOGENOM" id="CLU_2335067_0_0_1"/>
<evidence type="ECO:0000313" key="3">
    <source>
        <dbReference type="Proteomes" id="UP000005666"/>
    </source>
</evidence>
<feature type="region of interest" description="Disordered" evidence="1">
    <location>
        <begin position="36"/>
        <end position="63"/>
    </location>
</feature>